<name>A0ACA9P1A4_9GLOM</name>
<evidence type="ECO:0000313" key="2">
    <source>
        <dbReference type="Proteomes" id="UP000789702"/>
    </source>
</evidence>
<evidence type="ECO:0000313" key="1">
    <source>
        <dbReference type="EMBL" id="CAG8686636.1"/>
    </source>
</evidence>
<proteinExistence type="predicted"/>
<reference evidence="1" key="1">
    <citation type="submission" date="2021-06" db="EMBL/GenBank/DDBJ databases">
        <authorList>
            <person name="Kallberg Y."/>
            <person name="Tangrot J."/>
            <person name="Rosling A."/>
        </authorList>
    </citation>
    <scope>NUCLEOTIDE SEQUENCE</scope>
    <source>
        <strain evidence="1">IL203A</strain>
    </source>
</reference>
<sequence>ILKMVSRQDSFISVNSFQTNRETSTSDIVDSSQDLNEEPNLSSISNITNSRSLF</sequence>
<gene>
    <name evidence="1" type="ORF">DHETER_LOCUS10983</name>
</gene>
<dbReference type="Proteomes" id="UP000789702">
    <property type="component" value="Unassembled WGS sequence"/>
</dbReference>
<organism evidence="1 2">
    <name type="scientific">Dentiscutata heterogama</name>
    <dbReference type="NCBI Taxonomy" id="1316150"/>
    <lineage>
        <taxon>Eukaryota</taxon>
        <taxon>Fungi</taxon>
        <taxon>Fungi incertae sedis</taxon>
        <taxon>Mucoromycota</taxon>
        <taxon>Glomeromycotina</taxon>
        <taxon>Glomeromycetes</taxon>
        <taxon>Diversisporales</taxon>
        <taxon>Gigasporaceae</taxon>
        <taxon>Dentiscutata</taxon>
    </lineage>
</organism>
<protein>
    <submittedName>
        <fullName evidence="1">6509_t:CDS:1</fullName>
    </submittedName>
</protein>
<accession>A0ACA9P1A4</accession>
<keyword evidence="2" id="KW-1185">Reference proteome</keyword>
<dbReference type="EMBL" id="CAJVPU010022797">
    <property type="protein sequence ID" value="CAG8686636.1"/>
    <property type="molecule type" value="Genomic_DNA"/>
</dbReference>
<comment type="caution">
    <text evidence="1">The sequence shown here is derived from an EMBL/GenBank/DDBJ whole genome shotgun (WGS) entry which is preliminary data.</text>
</comment>
<feature type="non-terminal residue" evidence="1">
    <location>
        <position position="1"/>
    </location>
</feature>